<gene>
    <name evidence="1" type="ORF">F0U60_29440</name>
</gene>
<organism evidence="1 2">
    <name type="scientific">Archangium minus</name>
    <dbReference type="NCBI Taxonomy" id="83450"/>
    <lineage>
        <taxon>Bacteria</taxon>
        <taxon>Pseudomonadati</taxon>
        <taxon>Myxococcota</taxon>
        <taxon>Myxococcia</taxon>
        <taxon>Myxococcales</taxon>
        <taxon>Cystobacterineae</taxon>
        <taxon>Archangiaceae</taxon>
        <taxon>Archangium</taxon>
    </lineage>
</organism>
<dbReference type="Proteomes" id="UP001611383">
    <property type="component" value="Chromosome"/>
</dbReference>
<proteinExistence type="predicted"/>
<dbReference type="EMBL" id="CP043494">
    <property type="protein sequence ID" value="WNG47795.1"/>
    <property type="molecule type" value="Genomic_DNA"/>
</dbReference>
<name>A0ABY9WXF5_9BACT</name>
<reference evidence="1 2" key="1">
    <citation type="submission" date="2019-08" db="EMBL/GenBank/DDBJ databases">
        <title>Archangium and Cystobacter genomes.</title>
        <authorList>
            <person name="Chen I.-C.K."/>
            <person name="Wielgoss S."/>
        </authorList>
    </citation>
    <scope>NUCLEOTIDE SEQUENCE [LARGE SCALE GENOMIC DNA]</scope>
    <source>
        <strain evidence="1 2">Cbm 6</strain>
    </source>
</reference>
<evidence type="ECO:0000313" key="2">
    <source>
        <dbReference type="Proteomes" id="UP001611383"/>
    </source>
</evidence>
<keyword evidence="2" id="KW-1185">Reference proteome</keyword>
<evidence type="ECO:0000313" key="1">
    <source>
        <dbReference type="EMBL" id="WNG47795.1"/>
    </source>
</evidence>
<protein>
    <recommendedName>
        <fullName evidence="3">Lipoprotein</fullName>
    </recommendedName>
</protein>
<dbReference type="RefSeq" id="WP_395804542.1">
    <property type="nucleotide sequence ID" value="NZ_CP043494.1"/>
</dbReference>
<sequence>MGLFLATVCACRRPTPEPAAAAPTTPAAASRATPDATAPVLTVARFRQLQPASGTHTLEGYIRRLAPCPPCPAGAECKPCMGDHLILSDKPGPFEGYGTLGEQELIVFAPSREDLNKLEEGQRRRLTVRVTSKQTTALPLHDVELVTMGPPL</sequence>
<evidence type="ECO:0008006" key="3">
    <source>
        <dbReference type="Google" id="ProtNLM"/>
    </source>
</evidence>
<accession>A0ABY9WXF5</accession>